<dbReference type="EMBL" id="LFRF01000010">
    <property type="protein sequence ID" value="KND90945.1"/>
    <property type="molecule type" value="Genomic_DNA"/>
</dbReference>
<organism evidence="1 2">
    <name type="scientific">Tolypocladium ophioglossoides (strain CBS 100239)</name>
    <name type="common">Snaketongue truffleclub</name>
    <name type="synonym">Elaphocordyceps ophioglossoides</name>
    <dbReference type="NCBI Taxonomy" id="1163406"/>
    <lineage>
        <taxon>Eukaryota</taxon>
        <taxon>Fungi</taxon>
        <taxon>Dikarya</taxon>
        <taxon>Ascomycota</taxon>
        <taxon>Pezizomycotina</taxon>
        <taxon>Sordariomycetes</taxon>
        <taxon>Hypocreomycetidae</taxon>
        <taxon>Hypocreales</taxon>
        <taxon>Ophiocordycipitaceae</taxon>
        <taxon>Tolypocladium</taxon>
    </lineage>
</organism>
<dbReference type="AlphaFoldDB" id="A0A0L0NB11"/>
<comment type="caution">
    <text evidence="1">The sequence shown here is derived from an EMBL/GenBank/DDBJ whole genome shotgun (WGS) entry which is preliminary data.</text>
</comment>
<name>A0A0L0NB11_TOLOC</name>
<proteinExistence type="predicted"/>
<reference evidence="1 2" key="1">
    <citation type="journal article" date="2015" name="BMC Genomics">
        <title>The genome of the truffle-parasite Tolypocladium ophioglossoides and the evolution of antifungal peptaibiotics.</title>
        <authorList>
            <person name="Quandt C.A."/>
            <person name="Bushley K.E."/>
            <person name="Spatafora J.W."/>
        </authorList>
    </citation>
    <scope>NUCLEOTIDE SEQUENCE [LARGE SCALE GENOMIC DNA]</scope>
    <source>
        <strain evidence="1 2">CBS 100239</strain>
    </source>
</reference>
<keyword evidence="2" id="KW-1185">Reference proteome</keyword>
<accession>A0A0L0NB11</accession>
<sequence length="122" mass="13679">MPFDDRTRDIHSARKRPADVIAHDSDTLTAWQCLNADGTSFEWRFWATIKGTSPPQLGFFIFLHPQSCLPPSPSTHLIYIHPLFQHDSLLQTPTAVASIDSTTSLCGHYMASGSQRRRPCPT</sequence>
<gene>
    <name evidence="1" type="ORF">TOPH_04364</name>
</gene>
<evidence type="ECO:0000313" key="2">
    <source>
        <dbReference type="Proteomes" id="UP000036947"/>
    </source>
</evidence>
<dbReference type="Proteomes" id="UP000036947">
    <property type="component" value="Unassembled WGS sequence"/>
</dbReference>
<evidence type="ECO:0000313" key="1">
    <source>
        <dbReference type="EMBL" id="KND90945.1"/>
    </source>
</evidence>
<protein>
    <submittedName>
        <fullName evidence="1">Uncharacterized protein</fullName>
    </submittedName>
</protein>